<name>A0A642V0P8_9ASCO</name>
<accession>A0A642V0P8</accession>
<feature type="domain" description="Integral membrane bound transporter" evidence="8">
    <location>
        <begin position="527"/>
        <end position="650"/>
    </location>
</feature>
<evidence type="ECO:0000313" key="10">
    <source>
        <dbReference type="Proteomes" id="UP000761534"/>
    </source>
</evidence>
<feature type="domain" description="Putative ER transporter 6TM N-terminal" evidence="7">
    <location>
        <begin position="42"/>
        <end position="232"/>
    </location>
</feature>
<feature type="transmembrane region" description="Helical" evidence="6">
    <location>
        <begin position="5"/>
        <end position="26"/>
    </location>
</feature>
<keyword evidence="10" id="KW-1185">Reference proteome</keyword>
<dbReference type="InterPro" id="IPR052430">
    <property type="entry name" value="IVT-Associated"/>
</dbReference>
<dbReference type="Pfam" id="PF13515">
    <property type="entry name" value="FUSC_2"/>
    <property type="match status" value="1"/>
</dbReference>
<dbReference type="Pfam" id="PF10337">
    <property type="entry name" value="ArAE_2_N"/>
    <property type="match status" value="1"/>
</dbReference>
<evidence type="ECO:0000313" key="9">
    <source>
        <dbReference type="EMBL" id="KAA8909263.1"/>
    </source>
</evidence>
<evidence type="ECO:0000256" key="5">
    <source>
        <dbReference type="SAM" id="MobiDB-lite"/>
    </source>
</evidence>
<comment type="caution">
    <text evidence="9">The sequence shown here is derived from an EMBL/GenBank/DDBJ whole genome shotgun (WGS) entry which is preliminary data.</text>
</comment>
<evidence type="ECO:0000256" key="4">
    <source>
        <dbReference type="ARBA" id="ARBA00023136"/>
    </source>
</evidence>
<dbReference type="OrthoDB" id="68611at2759"/>
<dbReference type="PANTHER" id="PTHR47804">
    <property type="entry name" value="60S RIBOSOMAL PROTEIN L19"/>
    <property type="match status" value="1"/>
</dbReference>
<dbReference type="InterPro" id="IPR018823">
    <property type="entry name" value="ArAE_2_N"/>
</dbReference>
<feature type="transmembrane region" description="Helical" evidence="6">
    <location>
        <begin position="552"/>
        <end position="573"/>
    </location>
</feature>
<evidence type="ECO:0000256" key="3">
    <source>
        <dbReference type="ARBA" id="ARBA00022989"/>
    </source>
</evidence>
<feature type="transmembrane region" description="Helical" evidence="6">
    <location>
        <begin position="93"/>
        <end position="112"/>
    </location>
</feature>
<feature type="transmembrane region" description="Helical" evidence="6">
    <location>
        <begin position="38"/>
        <end position="56"/>
    </location>
</feature>
<dbReference type="PANTHER" id="PTHR47804:SF4">
    <property type="entry name" value="AFR661WP"/>
    <property type="match status" value="1"/>
</dbReference>
<evidence type="ECO:0000259" key="8">
    <source>
        <dbReference type="Pfam" id="PF13515"/>
    </source>
</evidence>
<evidence type="ECO:0000256" key="2">
    <source>
        <dbReference type="ARBA" id="ARBA00022692"/>
    </source>
</evidence>
<feature type="transmembrane region" description="Helical" evidence="6">
    <location>
        <begin position="633"/>
        <end position="655"/>
    </location>
</feature>
<dbReference type="GO" id="GO:0015743">
    <property type="term" value="P:malate transport"/>
    <property type="evidence" value="ECO:0007669"/>
    <property type="project" value="InterPro"/>
</dbReference>
<comment type="subcellular location">
    <subcellularLocation>
        <location evidence="1">Membrane</location>
        <topology evidence="1">Multi-pass membrane protein</topology>
    </subcellularLocation>
</comment>
<dbReference type="EMBL" id="SWFS01000345">
    <property type="protein sequence ID" value="KAA8909263.1"/>
    <property type="molecule type" value="Genomic_DNA"/>
</dbReference>
<dbReference type="AlphaFoldDB" id="A0A642V0P8"/>
<proteinExistence type="predicted"/>
<dbReference type="Proteomes" id="UP000761534">
    <property type="component" value="Unassembled WGS sequence"/>
</dbReference>
<feature type="compositionally biased region" description="Basic and acidic residues" evidence="5">
    <location>
        <begin position="947"/>
        <end position="967"/>
    </location>
</feature>
<feature type="transmembrane region" description="Helical" evidence="6">
    <location>
        <begin position="605"/>
        <end position="621"/>
    </location>
</feature>
<dbReference type="GO" id="GO:0016020">
    <property type="term" value="C:membrane"/>
    <property type="evidence" value="ECO:0007669"/>
    <property type="project" value="UniProtKB-SubCell"/>
</dbReference>
<evidence type="ECO:0000256" key="6">
    <source>
        <dbReference type="SAM" id="Phobius"/>
    </source>
</evidence>
<feature type="region of interest" description="Disordered" evidence="5">
    <location>
        <begin position="847"/>
        <end position="886"/>
    </location>
</feature>
<keyword evidence="2 6" id="KW-0812">Transmembrane</keyword>
<evidence type="ECO:0000256" key="1">
    <source>
        <dbReference type="ARBA" id="ARBA00004141"/>
    </source>
</evidence>
<gene>
    <name evidence="9" type="ORF">TRICI_004575</name>
</gene>
<dbReference type="VEuPathDB" id="FungiDB:TRICI_004575"/>
<protein>
    <submittedName>
        <fullName evidence="9">Uncharacterized protein</fullName>
    </submittedName>
</protein>
<feature type="transmembrane region" description="Helical" evidence="6">
    <location>
        <begin position="579"/>
        <end position="598"/>
    </location>
</feature>
<feature type="region of interest" description="Disordered" evidence="5">
    <location>
        <begin position="941"/>
        <end position="974"/>
    </location>
</feature>
<organism evidence="9 10">
    <name type="scientific">Trichomonascus ciferrii</name>
    <dbReference type="NCBI Taxonomy" id="44093"/>
    <lineage>
        <taxon>Eukaryota</taxon>
        <taxon>Fungi</taxon>
        <taxon>Dikarya</taxon>
        <taxon>Ascomycota</taxon>
        <taxon>Saccharomycotina</taxon>
        <taxon>Dipodascomycetes</taxon>
        <taxon>Dipodascales</taxon>
        <taxon>Trichomonascaceae</taxon>
        <taxon>Trichomonascus</taxon>
        <taxon>Trichomonascus ciferrii complex</taxon>
    </lineage>
</organism>
<keyword evidence="4 6" id="KW-0472">Membrane</keyword>
<evidence type="ECO:0000259" key="7">
    <source>
        <dbReference type="Pfam" id="PF10337"/>
    </source>
</evidence>
<reference evidence="9" key="1">
    <citation type="journal article" date="2019" name="G3 (Bethesda)">
        <title>Genome Assemblies of Two Rare Opportunistic Yeast Pathogens: Diutina rugosa (syn. Candida rugosa) and Trichomonascus ciferrii (syn. Candida ciferrii).</title>
        <authorList>
            <person name="Mixao V."/>
            <person name="Saus E."/>
            <person name="Hansen A.P."/>
            <person name="Lass-Florl C."/>
            <person name="Gabaldon T."/>
        </authorList>
    </citation>
    <scope>NUCLEOTIDE SEQUENCE</scope>
    <source>
        <strain evidence="9">CBS 4856</strain>
    </source>
</reference>
<feature type="transmembrane region" description="Helical" evidence="6">
    <location>
        <begin position="501"/>
        <end position="517"/>
    </location>
</feature>
<sequence>MIEAVVMGLIGTGVGIAFLVFGHFTTNQIAAYSGMRNALAYLAILEIIMLTVHAFIRSYSPRLFNMVFMFFTVVHFGFLSTLSTPYGDLAKSFGYPILLGIGICFVINLSIFPEFGSTYLGTSVVKALNEMHTHTNSAVLFFTGSHSGLDQISTELLTMNNIMAQKSKLRASLANCKEILTESLFEISVSVMSPQELKKCLKVINNSIVPLNALVGACELEYSLLGESHIYRESETTATRTEATSRPTSFIESIKPTKEIDHADAKVFLEFLKGIKEPILKLSDAISQSFNIVKLSVAYAYDVPEKKVQILSSEPREIPQLTLESIDNVLQTIAEAITLYDVTVPASLEKITLTDKQALAFGDEVLMPREEFFLISSFLLNFREFSNAMVSMLNEVRIIIDIRKRREKKPLKGRSIWFSGFSSRKVFKKYLITGSAEPKETDVRSLTGVKGQEQERQQQNNEGVVYDLRPLSNYAKRGRRLRKALANFIEYPQRFKHHLRFTLKFVILLMAVSFPAFDPDMRQWYVNIRGTWVGFIAAMAMESSVGGTFKFFLARSVGVVLGSSWSYACYVAGDWGNNRYVVGVMFGIGALPFYYTFLQSSYPKAAMIGLISANMVALSTINPSVPGTILENFAKRCLAMFIGGTAALLVQITIYPIKARVELVKNITQAIQYCEYLEGCISQGIDKADIDHDPADFYQRAYDRINYYSRKAKKALANADIYLELTHREPRLKGSFHDLQKVYSEINFVLRQMIEKFQNISFLRSQYGTAVVDELNVSPEIFEFTAVGFCWGHAPRPPGSASPRVGAVQEALSNKTPLPQYLPSSRIAHLRVVNRVREVLAHERISRANSRPASRGGSRPQSIHDGSQLELPSLNSHHEGSSLTKRKYMSWSASSTALEEIVEYVEELVELAKLIVGTNEFRHGFLSRPFLFEDWAAEAESTGVNTSDEKTTMDSRNHSRRPSRVEDDNTEDEIVPRMLRKRAFSLIGDQPPKLDQPMDSLNTPHLVLSHDTSVSSRSSYEDVPLSLRRIANRKKKKK</sequence>
<feature type="transmembrane region" description="Helical" evidence="6">
    <location>
        <begin position="63"/>
        <end position="81"/>
    </location>
</feature>
<dbReference type="InterPro" id="IPR049453">
    <property type="entry name" value="Memb_transporter_dom"/>
</dbReference>
<keyword evidence="3 6" id="KW-1133">Transmembrane helix</keyword>
<dbReference type="InterPro" id="IPR023244">
    <property type="entry name" value="Brefeldin_A-sensitivity_4"/>
</dbReference>
<feature type="transmembrane region" description="Helical" evidence="6">
    <location>
        <begin position="523"/>
        <end position="540"/>
    </location>
</feature>
<dbReference type="PRINTS" id="PR02047">
    <property type="entry name" value="BREFELDNASP4"/>
</dbReference>